<sequence>MRSGAGTSNKILTTLKKGSRVEVVSESNGWLKIKYNGSTGYVSAEFVDKPGSSNTSESNSDPVMYTGTTTANLNVRSGAGTSHKILTTLKKGSRIEVVSEAGRLAEDQIQRRHRVTCPQSLWTSPAQATQTNQTTNQ</sequence>
<dbReference type="PANTHER" id="PTHR34408:SF1">
    <property type="entry name" value="GLYCOSYL HYDROLASE FAMILY 19 DOMAIN-CONTAINING PROTEIN HI_1415"/>
    <property type="match status" value="1"/>
</dbReference>
<dbReference type="AlphaFoldDB" id="A0A4Y1ZDM7"/>
<proteinExistence type="predicted"/>
<dbReference type="RefSeq" id="WP_262392909.1">
    <property type="nucleotide sequence ID" value="NZ_BEXB01000022.1"/>
</dbReference>
<dbReference type="GO" id="GO:0008745">
    <property type="term" value="F:N-acetylmuramoyl-L-alanine amidase activity"/>
    <property type="evidence" value="ECO:0007669"/>
    <property type="project" value="UniProtKB-EC"/>
</dbReference>
<dbReference type="SMART" id="SM00287">
    <property type="entry name" value="SH3b"/>
    <property type="match status" value="2"/>
</dbReference>
<organism evidence="3 4">
    <name type="scientific">Sporolactobacillus inulinus</name>
    <dbReference type="NCBI Taxonomy" id="2078"/>
    <lineage>
        <taxon>Bacteria</taxon>
        <taxon>Bacillati</taxon>
        <taxon>Bacillota</taxon>
        <taxon>Bacilli</taxon>
        <taxon>Bacillales</taxon>
        <taxon>Sporolactobacillaceae</taxon>
        <taxon>Sporolactobacillus</taxon>
    </lineage>
</organism>
<dbReference type="InterPro" id="IPR036028">
    <property type="entry name" value="SH3-like_dom_sf"/>
</dbReference>
<dbReference type="EC" id="3.5.1.28" evidence="3"/>
<evidence type="ECO:0000256" key="1">
    <source>
        <dbReference type="SAM" id="MobiDB-lite"/>
    </source>
</evidence>
<dbReference type="EMBL" id="BEXB01000022">
    <property type="protein sequence ID" value="GAY77139.1"/>
    <property type="molecule type" value="Genomic_DNA"/>
</dbReference>
<evidence type="ECO:0000259" key="2">
    <source>
        <dbReference type="PROSITE" id="PS51781"/>
    </source>
</evidence>
<accession>A0A4Y1ZDM7</accession>
<evidence type="ECO:0000313" key="4">
    <source>
        <dbReference type="Proteomes" id="UP000319716"/>
    </source>
</evidence>
<dbReference type="Gene3D" id="2.30.30.40">
    <property type="entry name" value="SH3 Domains"/>
    <property type="match status" value="2"/>
</dbReference>
<dbReference type="PANTHER" id="PTHR34408">
    <property type="entry name" value="FAMILY PROTEIN, PUTATIVE-RELATED"/>
    <property type="match status" value="1"/>
</dbReference>
<dbReference type="InterPro" id="IPR052354">
    <property type="entry name" value="Cell_Wall_Dynamics_Protein"/>
</dbReference>
<name>A0A4Y1ZDM7_9BACL</name>
<reference evidence="3 4" key="1">
    <citation type="submission" date="2017-11" db="EMBL/GenBank/DDBJ databases">
        <title>Draft Genome Sequence of Sporolactobacillus inulinus NBRC 111894 Isolated from Koso, a Japanese Sugar-Vegetable Fermented Beverage.</title>
        <authorList>
            <person name="Chiou T.Y."/>
            <person name="Oshima K."/>
            <person name="Suda W."/>
            <person name="Hattori M."/>
            <person name="Takahashi T."/>
        </authorList>
    </citation>
    <scope>NUCLEOTIDE SEQUENCE [LARGE SCALE GENOMIC DNA]</scope>
    <source>
        <strain evidence="3 4">NBRC111894</strain>
    </source>
</reference>
<dbReference type="Pfam" id="PF08239">
    <property type="entry name" value="SH3_3"/>
    <property type="match status" value="2"/>
</dbReference>
<protein>
    <submittedName>
        <fullName evidence="3">N-acetylmuramoyl-L-alanine amidase</fullName>
        <ecNumber evidence="3">3.5.1.28</ecNumber>
    </submittedName>
</protein>
<feature type="domain" description="SH3b" evidence="2">
    <location>
        <begin position="1"/>
        <end position="51"/>
    </location>
</feature>
<keyword evidence="3" id="KW-0378">Hydrolase</keyword>
<feature type="compositionally biased region" description="Low complexity" evidence="1">
    <location>
        <begin position="126"/>
        <end position="137"/>
    </location>
</feature>
<feature type="region of interest" description="Disordered" evidence="1">
    <location>
        <begin position="116"/>
        <end position="137"/>
    </location>
</feature>
<dbReference type="PROSITE" id="PS51781">
    <property type="entry name" value="SH3B"/>
    <property type="match status" value="1"/>
</dbReference>
<dbReference type="Proteomes" id="UP000319716">
    <property type="component" value="Unassembled WGS sequence"/>
</dbReference>
<dbReference type="InterPro" id="IPR003646">
    <property type="entry name" value="SH3-like_bac-type"/>
</dbReference>
<gene>
    <name evidence="3" type="ORF">NBRC111894_2693</name>
</gene>
<dbReference type="SUPFAM" id="SSF50044">
    <property type="entry name" value="SH3-domain"/>
    <property type="match status" value="1"/>
</dbReference>
<evidence type="ECO:0000313" key="3">
    <source>
        <dbReference type="EMBL" id="GAY77139.1"/>
    </source>
</evidence>
<comment type="caution">
    <text evidence="3">The sequence shown here is derived from an EMBL/GenBank/DDBJ whole genome shotgun (WGS) entry which is preliminary data.</text>
</comment>